<dbReference type="CDD" id="cd07984">
    <property type="entry name" value="LPLAT_LABLAT-like"/>
    <property type="match status" value="1"/>
</dbReference>
<organism evidence="7 8">
    <name type="scientific">Hydrogenophaga laconesensis</name>
    <dbReference type="NCBI Taxonomy" id="1805971"/>
    <lineage>
        <taxon>Bacteria</taxon>
        <taxon>Pseudomonadati</taxon>
        <taxon>Pseudomonadota</taxon>
        <taxon>Betaproteobacteria</taxon>
        <taxon>Burkholderiales</taxon>
        <taxon>Comamonadaceae</taxon>
        <taxon>Hydrogenophaga</taxon>
    </lineage>
</organism>
<proteinExistence type="predicted"/>
<dbReference type="GO" id="GO:0008913">
    <property type="term" value="F:Kdo2-lipid IVA acyltransferase activity"/>
    <property type="evidence" value="ECO:0007669"/>
    <property type="project" value="UniProtKB-EC"/>
</dbReference>
<evidence type="ECO:0000313" key="7">
    <source>
        <dbReference type="EMBL" id="MDR7094411.1"/>
    </source>
</evidence>
<keyword evidence="6 7" id="KW-0012">Acyltransferase</keyword>
<evidence type="ECO:0000313" key="8">
    <source>
        <dbReference type="Proteomes" id="UP001265550"/>
    </source>
</evidence>
<accession>A0ABU1VAB5</accession>
<sequence length="307" mass="34676">MSPPSPAADTPLPRGNLANRLGVAFMRVLAALPLSWVRGAGWVLGQALYTVAARRRRIAGVNWSLCFPESSDAERTRAVRRHFVYFAQAWLDRSWLWEAPLETVRERLTLTGDMAALAGNEPTVIFAPHFVGMDAGWIALTTRMERRFCGLYAEQLNADVDRWMAQGRQRFGNPHVVGKRQGIKPLVAAMRQGLPLYLLPDMDHGMRDAAFVPFFGVQTATLMSLSRLARLGRAKVVPVVSRLTRDGYEVRVMSPWGDYPTADAEADTAEMNRYLEGYIREAPEQYYWVHKRFKTRPGTEPSFYADL</sequence>
<dbReference type="Proteomes" id="UP001265550">
    <property type="component" value="Unassembled WGS sequence"/>
</dbReference>
<keyword evidence="4 7" id="KW-0808">Transferase</keyword>
<evidence type="ECO:0000256" key="3">
    <source>
        <dbReference type="ARBA" id="ARBA00022519"/>
    </source>
</evidence>
<dbReference type="PIRSF" id="PIRSF026649">
    <property type="entry name" value="MsbB"/>
    <property type="match status" value="1"/>
</dbReference>
<keyword evidence="5" id="KW-0472">Membrane</keyword>
<dbReference type="PANTHER" id="PTHR30606:SF9">
    <property type="entry name" value="LIPID A BIOSYNTHESIS LAUROYLTRANSFERASE"/>
    <property type="match status" value="1"/>
</dbReference>
<name>A0ABU1VAB5_9BURK</name>
<comment type="subcellular location">
    <subcellularLocation>
        <location evidence="1">Cell inner membrane</location>
    </subcellularLocation>
</comment>
<dbReference type="EC" id="2.3.1.241" evidence="7"/>
<reference evidence="7 8" key="1">
    <citation type="submission" date="2023-07" db="EMBL/GenBank/DDBJ databases">
        <title>Sorghum-associated microbial communities from plants grown in Nebraska, USA.</title>
        <authorList>
            <person name="Schachtman D."/>
        </authorList>
    </citation>
    <scope>NUCLEOTIDE SEQUENCE [LARGE SCALE GENOMIC DNA]</scope>
    <source>
        <strain evidence="7 8">BE240</strain>
    </source>
</reference>
<evidence type="ECO:0000256" key="1">
    <source>
        <dbReference type="ARBA" id="ARBA00004533"/>
    </source>
</evidence>
<gene>
    <name evidence="7" type="ORF">J2X09_002152</name>
</gene>
<dbReference type="RefSeq" id="WP_204733414.1">
    <property type="nucleotide sequence ID" value="NZ_JAVDWE010000005.1"/>
</dbReference>
<dbReference type="PANTHER" id="PTHR30606">
    <property type="entry name" value="LIPID A BIOSYNTHESIS LAUROYL ACYLTRANSFERASE"/>
    <property type="match status" value="1"/>
</dbReference>
<dbReference type="Pfam" id="PF03279">
    <property type="entry name" value="Lip_A_acyltrans"/>
    <property type="match status" value="1"/>
</dbReference>
<dbReference type="InterPro" id="IPR004960">
    <property type="entry name" value="LipA_acyltrans"/>
</dbReference>
<evidence type="ECO:0000256" key="2">
    <source>
        <dbReference type="ARBA" id="ARBA00022475"/>
    </source>
</evidence>
<comment type="caution">
    <text evidence="7">The sequence shown here is derived from an EMBL/GenBank/DDBJ whole genome shotgun (WGS) entry which is preliminary data.</text>
</comment>
<evidence type="ECO:0000256" key="5">
    <source>
        <dbReference type="ARBA" id="ARBA00023136"/>
    </source>
</evidence>
<keyword evidence="8" id="KW-1185">Reference proteome</keyword>
<evidence type="ECO:0000256" key="4">
    <source>
        <dbReference type="ARBA" id="ARBA00022679"/>
    </source>
</evidence>
<dbReference type="EMBL" id="JAVDWE010000005">
    <property type="protein sequence ID" value="MDR7094411.1"/>
    <property type="molecule type" value="Genomic_DNA"/>
</dbReference>
<protein>
    <submittedName>
        <fullName evidence="7">KDO2-lipid IV(A) lauroyltransferase</fullName>
        <ecNumber evidence="7">2.3.1.241</ecNumber>
    </submittedName>
</protein>
<evidence type="ECO:0000256" key="6">
    <source>
        <dbReference type="ARBA" id="ARBA00023315"/>
    </source>
</evidence>
<keyword evidence="2" id="KW-1003">Cell membrane</keyword>
<keyword evidence="3" id="KW-0997">Cell inner membrane</keyword>